<dbReference type="RefSeq" id="WP_107967082.1">
    <property type="nucleotide sequence ID" value="NZ_NWBU01000005.1"/>
</dbReference>
<evidence type="ECO:0000256" key="1">
    <source>
        <dbReference type="ARBA" id="ARBA00009437"/>
    </source>
</evidence>
<keyword evidence="4" id="KW-0804">Transcription</keyword>
<accession>A0A2T5FZT8</accession>
<dbReference type="PANTHER" id="PTHR30537:SF5">
    <property type="entry name" value="HTH-TYPE TRANSCRIPTIONAL ACTIVATOR TTDR-RELATED"/>
    <property type="match status" value="1"/>
</dbReference>
<evidence type="ECO:0000313" key="6">
    <source>
        <dbReference type="EMBL" id="PTQ12219.1"/>
    </source>
</evidence>
<evidence type="ECO:0000256" key="3">
    <source>
        <dbReference type="ARBA" id="ARBA00023125"/>
    </source>
</evidence>
<gene>
    <name evidence="6" type="ORF">CLG96_06635</name>
</gene>
<dbReference type="Gene3D" id="1.10.10.10">
    <property type="entry name" value="Winged helix-like DNA-binding domain superfamily/Winged helix DNA-binding domain"/>
    <property type="match status" value="1"/>
</dbReference>
<keyword evidence="7" id="KW-1185">Reference proteome</keyword>
<dbReference type="InterPro" id="IPR000847">
    <property type="entry name" value="LysR_HTH_N"/>
</dbReference>
<evidence type="ECO:0000256" key="2">
    <source>
        <dbReference type="ARBA" id="ARBA00023015"/>
    </source>
</evidence>
<dbReference type="GO" id="GO:0003677">
    <property type="term" value="F:DNA binding"/>
    <property type="evidence" value="ECO:0007669"/>
    <property type="project" value="UniProtKB-KW"/>
</dbReference>
<dbReference type="PROSITE" id="PS50931">
    <property type="entry name" value="HTH_LYSR"/>
    <property type="match status" value="1"/>
</dbReference>
<dbReference type="InterPro" id="IPR036388">
    <property type="entry name" value="WH-like_DNA-bd_sf"/>
</dbReference>
<dbReference type="PANTHER" id="PTHR30537">
    <property type="entry name" value="HTH-TYPE TRANSCRIPTIONAL REGULATOR"/>
    <property type="match status" value="1"/>
</dbReference>
<dbReference type="EMBL" id="NWBU01000005">
    <property type="protein sequence ID" value="PTQ12219.1"/>
    <property type="molecule type" value="Genomic_DNA"/>
</dbReference>
<name>A0A2T5FZT8_9SPHN</name>
<evidence type="ECO:0000256" key="4">
    <source>
        <dbReference type="ARBA" id="ARBA00023163"/>
    </source>
</evidence>
<organism evidence="6 7">
    <name type="scientific">Sphingomonas oleivorans</name>
    <dbReference type="NCBI Taxonomy" id="1735121"/>
    <lineage>
        <taxon>Bacteria</taxon>
        <taxon>Pseudomonadati</taxon>
        <taxon>Pseudomonadota</taxon>
        <taxon>Alphaproteobacteria</taxon>
        <taxon>Sphingomonadales</taxon>
        <taxon>Sphingomonadaceae</taxon>
        <taxon>Sphingomonas</taxon>
    </lineage>
</organism>
<dbReference type="FunFam" id="1.10.10.10:FF:000001">
    <property type="entry name" value="LysR family transcriptional regulator"/>
    <property type="match status" value="1"/>
</dbReference>
<evidence type="ECO:0000313" key="7">
    <source>
        <dbReference type="Proteomes" id="UP000244162"/>
    </source>
</evidence>
<sequence length="307" mass="33246">MIKLEGVSAFTAIVDAGSISSAARHLGKPKSVVSDRLAELERELGTRLIQRTTRNLSLTEDGETFLPRARRILRETIEAAAELSERRGTLAGPLRISAPVGFGILHLGRALNSFLAAHREIDLALDLNDNFVDAAADGFDAVLRIGAIADNRLVAKRLATTRRVMVASPDYLAANGTPAGIAELEAHHGILYANRESDWRFAGKAGWTVARPRAVLRVNNGLVMRDATVAGLGISLLPSFYVNEELRRGSLILLDLGLEAERAELFVVYPRDRNASAKVLALIDSLRKSFGDPPYWDCAAGPVGQFS</sequence>
<evidence type="ECO:0000259" key="5">
    <source>
        <dbReference type="PROSITE" id="PS50931"/>
    </source>
</evidence>
<protein>
    <submittedName>
        <fullName evidence="6">LysR family transcriptional regulator</fullName>
    </submittedName>
</protein>
<dbReference type="AlphaFoldDB" id="A0A2T5FZT8"/>
<comment type="similarity">
    <text evidence="1">Belongs to the LysR transcriptional regulatory family.</text>
</comment>
<dbReference type="Gene3D" id="3.40.190.290">
    <property type="match status" value="1"/>
</dbReference>
<dbReference type="CDD" id="cd08422">
    <property type="entry name" value="PBP2_CrgA_like"/>
    <property type="match status" value="1"/>
</dbReference>
<proteinExistence type="inferred from homology"/>
<keyword evidence="2" id="KW-0805">Transcription regulation</keyword>
<dbReference type="Proteomes" id="UP000244162">
    <property type="component" value="Unassembled WGS sequence"/>
</dbReference>
<dbReference type="OrthoDB" id="9786526at2"/>
<dbReference type="InterPro" id="IPR005119">
    <property type="entry name" value="LysR_subst-bd"/>
</dbReference>
<dbReference type="Pfam" id="PF00126">
    <property type="entry name" value="HTH_1"/>
    <property type="match status" value="1"/>
</dbReference>
<dbReference type="InterPro" id="IPR036390">
    <property type="entry name" value="WH_DNA-bd_sf"/>
</dbReference>
<dbReference type="Pfam" id="PF03466">
    <property type="entry name" value="LysR_substrate"/>
    <property type="match status" value="1"/>
</dbReference>
<comment type="caution">
    <text evidence="6">The sequence shown here is derived from an EMBL/GenBank/DDBJ whole genome shotgun (WGS) entry which is preliminary data.</text>
</comment>
<reference evidence="6 7" key="1">
    <citation type="submission" date="2017-09" db="EMBL/GenBank/DDBJ databases">
        <title>Sphingomonas panjinensis sp.nov., isolated from oil-contaminated soil.</title>
        <authorList>
            <person name="Wang L."/>
            <person name="Chen L."/>
        </authorList>
    </citation>
    <scope>NUCLEOTIDE SEQUENCE [LARGE SCALE GENOMIC DNA]</scope>
    <source>
        <strain evidence="6 7">FW-11</strain>
    </source>
</reference>
<keyword evidence="3" id="KW-0238">DNA-binding</keyword>
<dbReference type="InterPro" id="IPR058163">
    <property type="entry name" value="LysR-type_TF_proteobact-type"/>
</dbReference>
<dbReference type="SUPFAM" id="SSF46785">
    <property type="entry name" value="Winged helix' DNA-binding domain"/>
    <property type="match status" value="1"/>
</dbReference>
<dbReference type="SUPFAM" id="SSF53850">
    <property type="entry name" value="Periplasmic binding protein-like II"/>
    <property type="match status" value="1"/>
</dbReference>
<dbReference type="GO" id="GO:0003700">
    <property type="term" value="F:DNA-binding transcription factor activity"/>
    <property type="evidence" value="ECO:0007669"/>
    <property type="project" value="InterPro"/>
</dbReference>
<feature type="domain" description="HTH lysR-type" evidence="5">
    <location>
        <begin position="2"/>
        <end position="59"/>
    </location>
</feature>